<gene>
    <name evidence="2" type="primary">LOC107482573</name>
</gene>
<dbReference type="Proteomes" id="UP000515211">
    <property type="component" value="Chromosome 4"/>
</dbReference>
<dbReference type="AlphaFoldDB" id="A0A6P4CWU2"/>
<dbReference type="CDD" id="cd09272">
    <property type="entry name" value="RNase_HI_RT_Ty1"/>
    <property type="match status" value="1"/>
</dbReference>
<dbReference type="PANTHER" id="PTHR11439:SF470">
    <property type="entry name" value="CYSTEINE-RICH RLK (RECEPTOR-LIKE PROTEIN KINASE) 8"/>
    <property type="match status" value="1"/>
</dbReference>
<evidence type="ECO:0000313" key="1">
    <source>
        <dbReference type="Proteomes" id="UP000515211"/>
    </source>
</evidence>
<dbReference type="GeneID" id="107482573"/>
<proteinExistence type="predicted"/>
<accession>A0A6P4CWU2</accession>
<reference evidence="2" key="2">
    <citation type="submission" date="2025-08" db="UniProtKB">
        <authorList>
            <consortium name="RefSeq"/>
        </authorList>
    </citation>
    <scope>IDENTIFICATION</scope>
    <source>
        <tissue evidence="2">Whole plant</tissue>
    </source>
</reference>
<dbReference type="SUPFAM" id="SSF56672">
    <property type="entry name" value="DNA/RNA polymerases"/>
    <property type="match status" value="1"/>
</dbReference>
<sequence length="230" mass="25689">MDILKDAGFENCKLASTPMDYSTKLSKTEGVPLSDSTEYRRLVGKLLYLTNTRPDISFAIRKLSQYLDHPTTSHLSAVHRILRYIKASPAIGIMFSATSDLCVTGFADSDWAACSDSRRSVIAYCFYIGTLLVSWKSKKQVTVACSSTEAEYRALAAATKEAIWLSFILKDLGMPLTKPISTYYDSQSAIHIASNPVFHERTKHIKADCHILRDKFQEGLIHLLPISTIE</sequence>
<dbReference type="PANTHER" id="PTHR11439">
    <property type="entry name" value="GAG-POL-RELATED RETROTRANSPOSON"/>
    <property type="match status" value="1"/>
</dbReference>
<reference evidence="1" key="1">
    <citation type="journal article" date="2016" name="Nat. Genet.">
        <title>The genome sequences of Arachis duranensis and Arachis ipaensis, the diploid ancestors of cultivated peanut.</title>
        <authorList>
            <person name="Bertioli D.J."/>
            <person name="Cannon S.B."/>
            <person name="Froenicke L."/>
            <person name="Huang G."/>
            <person name="Farmer A.D."/>
            <person name="Cannon E.K."/>
            <person name="Liu X."/>
            <person name="Gao D."/>
            <person name="Clevenger J."/>
            <person name="Dash S."/>
            <person name="Ren L."/>
            <person name="Moretzsohn M.C."/>
            <person name="Shirasawa K."/>
            <person name="Huang W."/>
            <person name="Vidigal B."/>
            <person name="Abernathy B."/>
            <person name="Chu Y."/>
            <person name="Niederhuth C.E."/>
            <person name="Umale P."/>
            <person name="Araujo A.C."/>
            <person name="Kozik A."/>
            <person name="Kim K.D."/>
            <person name="Burow M.D."/>
            <person name="Varshney R.K."/>
            <person name="Wang X."/>
            <person name="Zhang X."/>
            <person name="Barkley N."/>
            <person name="Guimaraes P.M."/>
            <person name="Isobe S."/>
            <person name="Guo B."/>
            <person name="Liao B."/>
            <person name="Stalker H.T."/>
            <person name="Schmitz R.J."/>
            <person name="Scheffler B.E."/>
            <person name="Leal-Bertioli S.C."/>
            <person name="Xun X."/>
            <person name="Jackson S.A."/>
            <person name="Michelmore R."/>
            <person name="Ozias-Akins P."/>
        </authorList>
    </citation>
    <scope>NUCLEOTIDE SEQUENCE [LARGE SCALE GENOMIC DNA]</scope>
    <source>
        <strain evidence="1">cv. V14167</strain>
    </source>
</reference>
<dbReference type="KEGG" id="adu:107482573"/>
<dbReference type="InterPro" id="IPR043502">
    <property type="entry name" value="DNA/RNA_pol_sf"/>
</dbReference>
<protein>
    <submittedName>
        <fullName evidence="2">Secreted RxLR effector protein 161-like</fullName>
    </submittedName>
</protein>
<evidence type="ECO:0000313" key="2">
    <source>
        <dbReference type="RefSeq" id="XP_015958588.1"/>
    </source>
</evidence>
<keyword evidence="1" id="KW-1185">Reference proteome</keyword>
<dbReference type="RefSeq" id="XP_015958588.1">
    <property type="nucleotide sequence ID" value="XM_016103102.1"/>
</dbReference>
<name>A0A6P4CWU2_ARADU</name>
<organism evidence="1 2">
    <name type="scientific">Arachis duranensis</name>
    <name type="common">Wild peanut</name>
    <dbReference type="NCBI Taxonomy" id="130453"/>
    <lineage>
        <taxon>Eukaryota</taxon>
        <taxon>Viridiplantae</taxon>
        <taxon>Streptophyta</taxon>
        <taxon>Embryophyta</taxon>
        <taxon>Tracheophyta</taxon>
        <taxon>Spermatophyta</taxon>
        <taxon>Magnoliopsida</taxon>
        <taxon>eudicotyledons</taxon>
        <taxon>Gunneridae</taxon>
        <taxon>Pentapetalae</taxon>
        <taxon>rosids</taxon>
        <taxon>fabids</taxon>
        <taxon>Fabales</taxon>
        <taxon>Fabaceae</taxon>
        <taxon>Papilionoideae</taxon>
        <taxon>50 kb inversion clade</taxon>
        <taxon>dalbergioids sensu lato</taxon>
        <taxon>Dalbergieae</taxon>
        <taxon>Pterocarpus clade</taxon>
        <taxon>Arachis</taxon>
    </lineage>
</organism>